<sequence length="51" mass="5377">STHEELNRAGGKAEGFVLGLEASKAIKSQIAESLYVAYDDAASHRASELKG</sequence>
<feature type="non-terminal residue" evidence="1">
    <location>
        <position position="1"/>
    </location>
</feature>
<dbReference type="EMBL" id="JADDUM010000190">
    <property type="protein sequence ID" value="MBE8593430.1"/>
    <property type="molecule type" value="Genomic_DNA"/>
</dbReference>
<organism evidence="1 2">
    <name type="scientific">Pseudomonas cyclaminis</name>
    <dbReference type="NCBI Taxonomy" id="2781239"/>
    <lineage>
        <taxon>Bacteria</taxon>
        <taxon>Pseudomonadati</taxon>
        <taxon>Pseudomonadota</taxon>
        <taxon>Gammaproteobacteria</taxon>
        <taxon>Pseudomonadales</taxon>
        <taxon>Pseudomonadaceae</taxon>
        <taxon>Pseudomonas</taxon>
    </lineage>
</organism>
<dbReference type="Proteomes" id="UP000613075">
    <property type="component" value="Unassembled WGS sequence"/>
</dbReference>
<accession>A0ABR9SWX9</accession>
<evidence type="ECO:0000313" key="2">
    <source>
        <dbReference type="Proteomes" id="UP000613075"/>
    </source>
</evidence>
<proteinExistence type="predicted"/>
<gene>
    <name evidence="1" type="ORF">IQK56_22320</name>
</gene>
<protein>
    <submittedName>
        <fullName evidence="1">Uncharacterized protein</fullName>
    </submittedName>
</protein>
<keyword evidence="2" id="KW-1185">Reference proteome</keyword>
<name>A0ABR9SWX9_9PSED</name>
<evidence type="ECO:0000313" key="1">
    <source>
        <dbReference type="EMBL" id="MBE8593430.1"/>
    </source>
</evidence>
<reference evidence="1 2" key="1">
    <citation type="submission" date="2020-10" db="EMBL/GenBank/DDBJ databases">
        <title>The draft genomes of Cyclamen pathogen Pseudomonas sp.</title>
        <authorList>
            <person name="Fujikawa T."/>
            <person name="Sawada H."/>
        </authorList>
    </citation>
    <scope>NUCLEOTIDE SEQUENCE [LARGE SCALE GENOMIC DNA]</scope>
    <source>
        <strain evidence="1 2">MAFF 301449</strain>
    </source>
</reference>
<comment type="caution">
    <text evidence="1">The sequence shown here is derived from an EMBL/GenBank/DDBJ whole genome shotgun (WGS) entry which is preliminary data.</text>
</comment>